<feature type="domain" description="RNase H type-1" evidence="1">
    <location>
        <begin position="288"/>
        <end position="390"/>
    </location>
</feature>
<dbReference type="GO" id="GO:0004523">
    <property type="term" value="F:RNA-DNA hybrid ribonuclease activity"/>
    <property type="evidence" value="ECO:0007669"/>
    <property type="project" value="InterPro"/>
</dbReference>
<protein>
    <recommendedName>
        <fullName evidence="5">RNase H type-1 domain-containing protein</fullName>
    </recommendedName>
</protein>
<evidence type="ECO:0000313" key="3">
    <source>
        <dbReference type="EnsemblPlants" id="AUR62015302-RA:cds"/>
    </source>
</evidence>
<dbReference type="Pfam" id="PF13456">
    <property type="entry name" value="RVT_3"/>
    <property type="match status" value="1"/>
</dbReference>
<dbReference type="PANTHER" id="PTHR47723:SF21">
    <property type="entry name" value="POLYNUCLEOTIDYL TRANSFERASE, RIBONUCLEASE H-LIKE SUPERFAMILY PROTEIN"/>
    <property type="match status" value="1"/>
</dbReference>
<reference evidence="3" key="2">
    <citation type="submission" date="2021-03" db="UniProtKB">
        <authorList>
            <consortium name="EnsemblPlants"/>
        </authorList>
    </citation>
    <scope>IDENTIFICATION</scope>
</reference>
<reference evidence="3" key="1">
    <citation type="journal article" date="2017" name="Nature">
        <title>The genome of Chenopodium quinoa.</title>
        <authorList>
            <person name="Jarvis D.E."/>
            <person name="Ho Y.S."/>
            <person name="Lightfoot D.J."/>
            <person name="Schmoeckel S.M."/>
            <person name="Li B."/>
            <person name="Borm T.J.A."/>
            <person name="Ohyanagi H."/>
            <person name="Mineta K."/>
            <person name="Michell C.T."/>
            <person name="Saber N."/>
            <person name="Kharbatia N.M."/>
            <person name="Rupper R.R."/>
            <person name="Sharp A.R."/>
            <person name="Dally N."/>
            <person name="Boughton B.A."/>
            <person name="Woo Y.H."/>
            <person name="Gao G."/>
            <person name="Schijlen E.G.W.M."/>
            <person name="Guo X."/>
            <person name="Momin A.A."/>
            <person name="Negrao S."/>
            <person name="Al-Babili S."/>
            <person name="Gehring C."/>
            <person name="Roessner U."/>
            <person name="Jung C."/>
            <person name="Murphy K."/>
            <person name="Arold S.T."/>
            <person name="Gojobori T."/>
            <person name="van der Linden C.G."/>
            <person name="van Loo E.N."/>
            <person name="Jellen E.N."/>
            <person name="Maughan P.J."/>
            <person name="Tester M."/>
        </authorList>
    </citation>
    <scope>NUCLEOTIDE SEQUENCE [LARGE SCALE GENOMIC DNA]</scope>
    <source>
        <strain evidence="3">cv. PI 614886</strain>
    </source>
</reference>
<dbReference type="InterPro" id="IPR026960">
    <property type="entry name" value="RVT-Znf"/>
</dbReference>
<dbReference type="PANTHER" id="PTHR47723">
    <property type="entry name" value="OS05G0353850 PROTEIN"/>
    <property type="match status" value="1"/>
</dbReference>
<organism evidence="3 4">
    <name type="scientific">Chenopodium quinoa</name>
    <name type="common">Quinoa</name>
    <dbReference type="NCBI Taxonomy" id="63459"/>
    <lineage>
        <taxon>Eukaryota</taxon>
        <taxon>Viridiplantae</taxon>
        <taxon>Streptophyta</taxon>
        <taxon>Embryophyta</taxon>
        <taxon>Tracheophyta</taxon>
        <taxon>Spermatophyta</taxon>
        <taxon>Magnoliopsida</taxon>
        <taxon>eudicotyledons</taxon>
        <taxon>Gunneridae</taxon>
        <taxon>Pentapetalae</taxon>
        <taxon>Caryophyllales</taxon>
        <taxon>Chenopodiaceae</taxon>
        <taxon>Chenopodioideae</taxon>
        <taxon>Atripliceae</taxon>
        <taxon>Chenopodium</taxon>
    </lineage>
</organism>
<dbReference type="EnsemblPlants" id="AUR62015302-RA">
    <property type="protein sequence ID" value="AUR62015302-RA:cds"/>
    <property type="gene ID" value="AUR62015302"/>
</dbReference>
<dbReference type="Proteomes" id="UP000596660">
    <property type="component" value="Unplaced"/>
</dbReference>
<dbReference type="InterPro" id="IPR002156">
    <property type="entry name" value="RNaseH_domain"/>
</dbReference>
<dbReference type="InterPro" id="IPR044730">
    <property type="entry name" value="RNase_H-like_dom_plant"/>
</dbReference>
<feature type="domain" description="Reverse transcriptase zinc-binding" evidence="2">
    <location>
        <begin position="162"/>
        <end position="242"/>
    </location>
</feature>
<keyword evidence="4" id="KW-1185">Reference proteome</keyword>
<dbReference type="OMA" id="GMESAWE"/>
<accession>A0A803LLZ1</accession>
<dbReference type="AlphaFoldDB" id="A0A803LLZ1"/>
<evidence type="ECO:0000259" key="1">
    <source>
        <dbReference type="Pfam" id="PF13456"/>
    </source>
</evidence>
<dbReference type="Gene3D" id="3.30.420.10">
    <property type="entry name" value="Ribonuclease H-like superfamily/Ribonuclease H"/>
    <property type="match status" value="1"/>
</dbReference>
<dbReference type="InterPro" id="IPR036397">
    <property type="entry name" value="RNaseH_sf"/>
</dbReference>
<dbReference type="Pfam" id="PF13966">
    <property type="entry name" value="zf-RVT"/>
    <property type="match status" value="1"/>
</dbReference>
<proteinExistence type="predicted"/>
<dbReference type="InterPro" id="IPR053151">
    <property type="entry name" value="RNase_H-like"/>
</dbReference>
<name>A0A803LLZ1_CHEQI</name>
<evidence type="ECO:0000313" key="4">
    <source>
        <dbReference type="Proteomes" id="UP000596660"/>
    </source>
</evidence>
<dbReference type="GO" id="GO:0003676">
    <property type="term" value="F:nucleic acid binding"/>
    <property type="evidence" value="ECO:0007669"/>
    <property type="project" value="InterPro"/>
</dbReference>
<evidence type="ECO:0000259" key="2">
    <source>
        <dbReference type="Pfam" id="PF13966"/>
    </source>
</evidence>
<evidence type="ECO:0008006" key="5">
    <source>
        <dbReference type="Google" id="ProtNLM"/>
    </source>
</evidence>
<sequence>MKIAMSKEPTSENLEEIRAIDNEINELEKREEVFWAQRSRQDWLREGDKNTSFFHKKAEQRRQRNTIKDVLDGGVPLNASYTWRFVISAKDLVVKGSCWLIGNWRNVQLWGDKWVPSLSGSRVSSLPTHPDLYVQDAITKKRILNYEQEDILQWKHTKNGEFNVRSAYHFELEREFGGDRCSSSTSKSKLWNNIWNSNVPQKVKHLVWRAVANGIPTMETLASRGLEVDRICPRCGKGDETTLTYSSSVWRAVQSSSKLGNCNDVCLANLENEESMGFLEEKDRSSGCLDEVGDIMMSASMGISLKCSPLEAEAQAILFGITLAYDAGLRRLEVESGCLHLVKMLQGSIKEKLAAQFIVCDILNLTSIFDFCSFDFCPRKCNNATPLIAKSFLDHNELRVLMEDCILDVWPVILGDKNLI</sequence>
<dbReference type="CDD" id="cd06222">
    <property type="entry name" value="RNase_H_like"/>
    <property type="match status" value="1"/>
</dbReference>
<dbReference type="Gramene" id="AUR62015302-RA">
    <property type="protein sequence ID" value="AUR62015302-RA:cds"/>
    <property type="gene ID" value="AUR62015302"/>
</dbReference>